<dbReference type="EMBL" id="QXFY01000367">
    <property type="protein sequence ID" value="KAE9346495.1"/>
    <property type="molecule type" value="Genomic_DNA"/>
</dbReference>
<evidence type="ECO:0000313" key="1">
    <source>
        <dbReference type="EMBL" id="KAE9346495.1"/>
    </source>
</evidence>
<dbReference type="AlphaFoldDB" id="A0A6G0S095"/>
<organism evidence="1 2">
    <name type="scientific">Phytophthora fragariae</name>
    <dbReference type="NCBI Taxonomy" id="53985"/>
    <lineage>
        <taxon>Eukaryota</taxon>
        <taxon>Sar</taxon>
        <taxon>Stramenopiles</taxon>
        <taxon>Oomycota</taxon>
        <taxon>Peronosporomycetes</taxon>
        <taxon>Peronosporales</taxon>
        <taxon>Peronosporaceae</taxon>
        <taxon>Phytophthora</taxon>
    </lineage>
</organism>
<accession>A0A6G0S095</accession>
<reference evidence="1 2" key="1">
    <citation type="submission" date="2018-09" db="EMBL/GenBank/DDBJ databases">
        <title>Genomic investigation of the strawberry pathogen Phytophthora fragariae indicates pathogenicity is determined by transcriptional variation in three key races.</title>
        <authorList>
            <person name="Adams T.M."/>
            <person name="Armitage A.D."/>
            <person name="Sobczyk M.K."/>
            <person name="Bates H.J."/>
            <person name="Dunwell J.M."/>
            <person name="Nellist C.F."/>
            <person name="Harrison R.J."/>
        </authorList>
    </citation>
    <scope>NUCLEOTIDE SEQUENCE [LARGE SCALE GENOMIC DNA]</scope>
    <source>
        <strain evidence="1 2">NOV-77</strain>
    </source>
</reference>
<sequence length="75" mass="7948">MASALLSPTAGACCAIHSSAHFRPVTQLDIPMLPVGLLAPDPLLLCLPPPRLPPCGCPAVVHRWALELSLMTLQR</sequence>
<proteinExistence type="predicted"/>
<dbReference type="Proteomes" id="UP000486351">
    <property type="component" value="Unassembled WGS sequence"/>
</dbReference>
<name>A0A6G0S095_9STRA</name>
<gene>
    <name evidence="1" type="ORF">PF008_g8259</name>
</gene>
<evidence type="ECO:0000313" key="2">
    <source>
        <dbReference type="Proteomes" id="UP000486351"/>
    </source>
</evidence>
<comment type="caution">
    <text evidence="1">The sequence shown here is derived from an EMBL/GenBank/DDBJ whole genome shotgun (WGS) entry which is preliminary data.</text>
</comment>
<protein>
    <submittedName>
        <fullName evidence="1">Uncharacterized protein</fullName>
    </submittedName>
</protein>